<dbReference type="GO" id="GO:0016787">
    <property type="term" value="F:hydrolase activity"/>
    <property type="evidence" value="ECO:0007669"/>
    <property type="project" value="UniProtKB-KW"/>
</dbReference>
<dbReference type="InterPro" id="IPR029058">
    <property type="entry name" value="AB_hydrolase_fold"/>
</dbReference>
<dbReference type="PANTHER" id="PTHR46623:SF10">
    <property type="entry name" value="CARBOXYMETHYLENEBUTENOLIDASE HOMOLOG"/>
    <property type="match status" value="1"/>
</dbReference>
<keyword evidence="3" id="KW-1185">Reference proteome</keyword>
<dbReference type="SUPFAM" id="SSF53474">
    <property type="entry name" value="alpha/beta-Hydrolases"/>
    <property type="match status" value="1"/>
</dbReference>
<keyword evidence="2" id="KW-0378">Hydrolase</keyword>
<evidence type="ECO:0000313" key="2">
    <source>
        <dbReference type="EMBL" id="WOX05278.1"/>
    </source>
</evidence>
<gene>
    <name evidence="2" type="ORF">R5R33_16255</name>
</gene>
<evidence type="ECO:0000259" key="1">
    <source>
        <dbReference type="Pfam" id="PF01738"/>
    </source>
</evidence>
<dbReference type="InterPro" id="IPR002925">
    <property type="entry name" value="Dienelactn_hydro"/>
</dbReference>
<protein>
    <submittedName>
        <fullName evidence="2">Dienelactone hydrolase family protein</fullName>
        <ecNumber evidence="2">3.1.-.-</ecNumber>
    </submittedName>
</protein>
<name>A0AAU0MZ34_9GAMM</name>
<dbReference type="PROSITE" id="PS51318">
    <property type="entry name" value="TAT"/>
    <property type="match status" value="1"/>
</dbReference>
<dbReference type="Gene3D" id="3.40.50.1820">
    <property type="entry name" value="alpha/beta hydrolase"/>
    <property type="match status" value="1"/>
</dbReference>
<evidence type="ECO:0000313" key="3">
    <source>
        <dbReference type="Proteomes" id="UP001302477"/>
    </source>
</evidence>
<dbReference type="KEGG" id="mpaf:R5R33_16255"/>
<dbReference type="EC" id="3.1.-.-" evidence="2"/>
<dbReference type="AlphaFoldDB" id="A0AAU0MZ34"/>
<dbReference type="EMBL" id="CP137555">
    <property type="protein sequence ID" value="WOX05278.1"/>
    <property type="molecule type" value="Genomic_DNA"/>
</dbReference>
<reference evidence="2 3" key="1">
    <citation type="submission" date="2023-10" db="EMBL/GenBank/DDBJ databases">
        <title>Description of Microbulbifer bruguierae sp. nov., isolated from the sediments of mangrove plant Bruguiera sexangula and comparative genomic analyses of the genus Microbulbifer.</title>
        <authorList>
            <person name="Long M."/>
        </authorList>
    </citation>
    <scope>NUCLEOTIDE SEQUENCE [LARGE SCALE GENOMIC DNA]</scope>
    <source>
        <strain evidence="2 3">SPO729</strain>
    </source>
</reference>
<organism evidence="2 3">
    <name type="scientific">Microbulbifer pacificus</name>
    <dbReference type="NCBI Taxonomy" id="407164"/>
    <lineage>
        <taxon>Bacteria</taxon>
        <taxon>Pseudomonadati</taxon>
        <taxon>Pseudomonadota</taxon>
        <taxon>Gammaproteobacteria</taxon>
        <taxon>Cellvibrionales</taxon>
        <taxon>Microbulbiferaceae</taxon>
        <taxon>Microbulbifer</taxon>
    </lineage>
</organism>
<accession>A0AAU0MZ34</accession>
<dbReference type="PANTHER" id="PTHR46623">
    <property type="entry name" value="CARBOXYMETHYLENEBUTENOLIDASE-RELATED"/>
    <property type="match status" value="1"/>
</dbReference>
<dbReference type="Proteomes" id="UP001302477">
    <property type="component" value="Chromosome"/>
</dbReference>
<proteinExistence type="predicted"/>
<dbReference type="InterPro" id="IPR051049">
    <property type="entry name" value="Dienelactone_hydrolase-like"/>
</dbReference>
<dbReference type="Pfam" id="PF01738">
    <property type="entry name" value="DLH"/>
    <property type="match status" value="1"/>
</dbReference>
<sequence length="308" mass="33091">MCDELNSKDAEAYFLQKGAGKGVSRRTFGRLGIGAGIGSALATALPWSAVAAAENGVSLVESNVMVATPDGEADCYFVHPAEGRHPAVIMWPDIFGIRPAFRQMGKRLAQSGYAVLVVNPYYRNMHGQLVPDDAKIIGPELREKIFPKGRELAGTLSPQTCVTDGKAFIAFLDKQAAVDPAKKAGTAGYCMTGSYTFRLAAAMPERFGAGASFHGGGLVTEAADSPHRLIPEIKAGFLVAIAENDDERQPEAKVELRKAFDAAGLDATVEVYEGAMHGWCPPDSMAYNQVQAERAWQEMLTLFAKYLN</sequence>
<dbReference type="InterPro" id="IPR006311">
    <property type="entry name" value="TAT_signal"/>
</dbReference>
<dbReference type="RefSeq" id="WP_318953752.1">
    <property type="nucleotide sequence ID" value="NZ_CP137555.1"/>
</dbReference>
<feature type="domain" description="Dienelactone hydrolase" evidence="1">
    <location>
        <begin position="75"/>
        <end position="307"/>
    </location>
</feature>